<dbReference type="Pfam" id="PF09852">
    <property type="entry name" value="DUF2079"/>
    <property type="match status" value="1"/>
</dbReference>
<feature type="transmembrane region" description="Helical" evidence="1">
    <location>
        <begin position="334"/>
        <end position="357"/>
    </location>
</feature>
<reference evidence="2 3" key="1">
    <citation type="journal article" date="2016" name="Nat. Commun.">
        <title>Thousands of microbial genomes shed light on interconnected biogeochemical processes in an aquifer system.</title>
        <authorList>
            <person name="Anantharaman K."/>
            <person name="Brown C.T."/>
            <person name="Hug L.A."/>
            <person name="Sharon I."/>
            <person name="Castelle C.J."/>
            <person name="Probst A.J."/>
            <person name="Thomas B.C."/>
            <person name="Singh A."/>
            <person name="Wilkins M.J."/>
            <person name="Karaoz U."/>
            <person name="Brodie E.L."/>
            <person name="Williams K.H."/>
            <person name="Hubbard S.S."/>
            <person name="Banfield J.F."/>
        </authorList>
    </citation>
    <scope>NUCLEOTIDE SEQUENCE [LARGE SCALE GENOMIC DNA]</scope>
</reference>
<dbReference type="STRING" id="1802061.A3A93_05110"/>
<feature type="transmembrane region" description="Helical" evidence="1">
    <location>
        <begin position="369"/>
        <end position="389"/>
    </location>
</feature>
<feature type="transmembrane region" description="Helical" evidence="1">
    <location>
        <begin position="234"/>
        <end position="257"/>
    </location>
</feature>
<gene>
    <name evidence="2" type="ORF">A3A93_05110</name>
</gene>
<protein>
    <recommendedName>
        <fullName evidence="4">Glycosyltransferase RgtA/B/C/D-like domain-containing protein</fullName>
    </recommendedName>
</protein>
<feature type="transmembrane region" description="Helical" evidence="1">
    <location>
        <begin position="104"/>
        <end position="121"/>
    </location>
</feature>
<feature type="transmembrane region" description="Helical" evidence="1">
    <location>
        <begin position="157"/>
        <end position="178"/>
    </location>
</feature>
<evidence type="ECO:0000256" key="1">
    <source>
        <dbReference type="SAM" id="Phobius"/>
    </source>
</evidence>
<sequence length="502" mass="58581">MKKIWHNLPLILLIVFIAIYSIYFSLFTINRYQKLYAHYYDLGIMHHTVYNTYKALQTGDMSRILELTNPHSFSADQVKRMSIHNDILLAFFAPFYFIHEGPETLLVLQAVGVAVGAFFIYKITNNVFKDVKYRAWIGLVFGLVYLLYPPLQKANSFEFHAVTFVTTIFLAMFYFWLVKRYVLSFFFVILALLTKEQVGLTVAAFGVFILVDKYKYFSLKQIARTLPKFKSDPALTFAVSIIIIGVIWVILSVFVIIPLARGQWHFASGYYDHIIKAPWKIPYFLTKHYVIKYMFDLLGPVGFLSVAAPLQLLIAAPEFAINLLSSNSNMRNIYFHYDTVITAFVFISMIYGVKNITGFVEKIYEKARLYMLIILLTLTGATSLIFSFTSSTLPYARLRDIYPWKKPQDKYEDIIYWKKMLDQDQIKVSTTGHLAPHFTSRQYFYDFSWKYVYADYLVLDRHDARYGYLKKSSLSAYKALQVDPDYIKIYDRNGIEVYKKSP</sequence>
<evidence type="ECO:0000313" key="2">
    <source>
        <dbReference type="EMBL" id="OGK45771.1"/>
    </source>
</evidence>
<keyword evidence="1" id="KW-0472">Membrane</keyword>
<proteinExistence type="predicted"/>
<dbReference type="EMBL" id="MGAL01000050">
    <property type="protein sequence ID" value="OGK45771.1"/>
    <property type="molecule type" value="Genomic_DNA"/>
</dbReference>
<comment type="caution">
    <text evidence="2">The sequence shown here is derived from an EMBL/GenBank/DDBJ whole genome shotgun (WGS) entry which is preliminary data.</text>
</comment>
<accession>A0A1F7IQX8</accession>
<keyword evidence="1" id="KW-0812">Transmembrane</keyword>
<name>A0A1F7IQX8_9BACT</name>
<dbReference type="AlphaFoldDB" id="A0A1F7IQX8"/>
<dbReference type="Proteomes" id="UP000177141">
    <property type="component" value="Unassembled WGS sequence"/>
</dbReference>
<feature type="transmembrane region" description="Helical" evidence="1">
    <location>
        <begin position="6"/>
        <end position="26"/>
    </location>
</feature>
<feature type="transmembrane region" description="Helical" evidence="1">
    <location>
        <begin position="185"/>
        <end position="211"/>
    </location>
</feature>
<dbReference type="InterPro" id="IPR018650">
    <property type="entry name" value="STSV1_Orf64"/>
</dbReference>
<evidence type="ECO:0000313" key="3">
    <source>
        <dbReference type="Proteomes" id="UP000177141"/>
    </source>
</evidence>
<keyword evidence="1" id="KW-1133">Transmembrane helix</keyword>
<evidence type="ECO:0008006" key="4">
    <source>
        <dbReference type="Google" id="ProtNLM"/>
    </source>
</evidence>
<feature type="transmembrane region" description="Helical" evidence="1">
    <location>
        <begin position="133"/>
        <end position="151"/>
    </location>
</feature>
<organism evidence="2 3">
    <name type="scientific">Candidatus Roizmanbacteria bacterium RIFCSPLOWO2_01_FULL_38_12</name>
    <dbReference type="NCBI Taxonomy" id="1802061"/>
    <lineage>
        <taxon>Bacteria</taxon>
        <taxon>Candidatus Roizmaniibacteriota</taxon>
    </lineage>
</organism>
<feature type="transmembrane region" description="Helical" evidence="1">
    <location>
        <begin position="293"/>
        <end position="314"/>
    </location>
</feature>